<dbReference type="Proteomes" id="UP000324832">
    <property type="component" value="Unassembled WGS sequence"/>
</dbReference>
<dbReference type="EMBL" id="FZQP02000593">
    <property type="protein sequence ID" value="VVC89667.1"/>
    <property type="molecule type" value="Genomic_DNA"/>
</dbReference>
<sequence length="134" mass="15290">MMTLFMTKVIRMKATKLKKLFYQKLINFRNFSIITYMFGASQTNFKFKTLSSAILQVVNQAECKKLYTANYVTYKHFCGGIASRGSGAFILLEWSASDHLSADKSTPRQYSRTLDIILSGLTKSLGRLKINHEI</sequence>
<evidence type="ECO:0000313" key="1">
    <source>
        <dbReference type="EMBL" id="VVC89667.1"/>
    </source>
</evidence>
<reference evidence="1 2" key="1">
    <citation type="submission" date="2017-07" db="EMBL/GenBank/DDBJ databases">
        <authorList>
            <person name="Talla V."/>
            <person name="Backstrom N."/>
        </authorList>
    </citation>
    <scope>NUCLEOTIDE SEQUENCE [LARGE SCALE GENOMIC DNA]</scope>
</reference>
<dbReference type="AlphaFoldDB" id="A0A5E4PUC4"/>
<accession>A0A5E4PUC4</accession>
<gene>
    <name evidence="1" type="ORF">LSINAPIS_LOCUS2733</name>
</gene>
<name>A0A5E4PUC4_9NEOP</name>
<keyword evidence="2" id="KW-1185">Reference proteome</keyword>
<proteinExistence type="predicted"/>
<evidence type="ECO:0000313" key="2">
    <source>
        <dbReference type="Proteomes" id="UP000324832"/>
    </source>
</evidence>
<protein>
    <submittedName>
        <fullName evidence="1">Uncharacterized protein</fullName>
    </submittedName>
</protein>
<organism evidence="1 2">
    <name type="scientific">Leptidea sinapis</name>
    <dbReference type="NCBI Taxonomy" id="189913"/>
    <lineage>
        <taxon>Eukaryota</taxon>
        <taxon>Metazoa</taxon>
        <taxon>Ecdysozoa</taxon>
        <taxon>Arthropoda</taxon>
        <taxon>Hexapoda</taxon>
        <taxon>Insecta</taxon>
        <taxon>Pterygota</taxon>
        <taxon>Neoptera</taxon>
        <taxon>Endopterygota</taxon>
        <taxon>Lepidoptera</taxon>
        <taxon>Glossata</taxon>
        <taxon>Ditrysia</taxon>
        <taxon>Papilionoidea</taxon>
        <taxon>Pieridae</taxon>
        <taxon>Dismorphiinae</taxon>
        <taxon>Leptidea</taxon>
    </lineage>
</organism>